<sequence>MAGIKSGGRTKIIGGGDHGFTEASTATKRRTSAHGGAIRAPPAKRLMKGTAKKVHKSKPEDEIEEEDVRMHGSDDNEHVEEEEEPVRVPDKSKRTTRAASKRSDKETIDKGAGGTEKSTSGSKRTAKPTSKSSTKATSSASRKDTRKAPAKGKGKKGDEPREQKNKDELKKPKIPRQFDIRRILAQRDVGKERFYNVDWYPSWVKARTVRRPNIEDWEKNVERYTFQWKHDTVYKIGNPSNDTSSEMARQFIESVLMMYQTYMNRAPSEVAAELFEHDEWEFCRPKDRDAAIEAAADAEDDHPTMTAAEVMQHTFIEAWNEKTETPGSSHARRYGKIRVQFAGEIDEKATSHRFQPEEGMRTVDFVEPIFAHGLWDSEYMDVVNWDIHGTDESQASFHLDVLQPLVANLVTQCPYLLKKTWPLMFISLFYWDSEIKHLLADSDFGFELVGAWKDPDRWACRIRDTLIYTYMNECEWEMRCMDEVNQTFVEAQDLIEGYLAIARGARDRDDGDDEERPSAAHAEKGTASDRSGASGSGEESTHSRKGFRARTENASEKDEAEDSWETSHDEDS</sequence>
<feature type="compositionally biased region" description="Basic and acidic residues" evidence="1">
    <location>
        <begin position="155"/>
        <end position="174"/>
    </location>
</feature>
<proteinExistence type="predicted"/>
<organism evidence="2 3">
    <name type="scientific">Didymella rabiei</name>
    <name type="common">Chickpea ascochyta blight fungus</name>
    <name type="synonym">Mycosphaerella rabiei</name>
    <dbReference type="NCBI Taxonomy" id="5454"/>
    <lineage>
        <taxon>Eukaryota</taxon>
        <taxon>Fungi</taxon>
        <taxon>Dikarya</taxon>
        <taxon>Ascomycota</taxon>
        <taxon>Pezizomycotina</taxon>
        <taxon>Dothideomycetes</taxon>
        <taxon>Pleosporomycetidae</taxon>
        <taxon>Pleosporales</taxon>
        <taxon>Pleosporineae</taxon>
        <taxon>Didymellaceae</taxon>
        <taxon>Ascochyta</taxon>
    </lineage>
</organism>
<feature type="compositionally biased region" description="Low complexity" evidence="1">
    <location>
        <begin position="127"/>
        <end position="140"/>
    </location>
</feature>
<gene>
    <name evidence="2" type="ORF">ST47_g8248</name>
</gene>
<feature type="compositionally biased region" description="Basic and acidic residues" evidence="1">
    <location>
        <begin position="516"/>
        <end position="527"/>
    </location>
</feature>
<keyword evidence="3" id="KW-1185">Reference proteome</keyword>
<dbReference type="EMBL" id="JYNV01000274">
    <property type="protein sequence ID" value="KZM20587.1"/>
    <property type="molecule type" value="Genomic_DNA"/>
</dbReference>
<protein>
    <submittedName>
        <fullName evidence="2">Uncharacterized protein</fullName>
    </submittedName>
</protein>
<evidence type="ECO:0000313" key="2">
    <source>
        <dbReference type="EMBL" id="KZM20587.1"/>
    </source>
</evidence>
<feature type="region of interest" description="Disordered" evidence="1">
    <location>
        <begin position="1"/>
        <end position="174"/>
    </location>
</feature>
<feature type="compositionally biased region" description="Basic residues" evidence="1">
    <location>
        <begin position="45"/>
        <end position="56"/>
    </location>
</feature>
<accession>A0A162ZGH7</accession>
<evidence type="ECO:0000313" key="3">
    <source>
        <dbReference type="Proteomes" id="UP000076837"/>
    </source>
</evidence>
<dbReference type="AlphaFoldDB" id="A0A162ZGH7"/>
<evidence type="ECO:0000256" key="1">
    <source>
        <dbReference type="SAM" id="MobiDB-lite"/>
    </source>
</evidence>
<feature type="region of interest" description="Disordered" evidence="1">
    <location>
        <begin position="506"/>
        <end position="572"/>
    </location>
</feature>
<dbReference type="OrthoDB" id="3798148at2759"/>
<dbReference type="Proteomes" id="UP000076837">
    <property type="component" value="Unassembled WGS sequence"/>
</dbReference>
<comment type="caution">
    <text evidence="2">The sequence shown here is derived from an EMBL/GenBank/DDBJ whole genome shotgun (WGS) entry which is preliminary data.</text>
</comment>
<name>A0A162ZGH7_DIDRA</name>
<reference evidence="2 3" key="1">
    <citation type="journal article" date="2016" name="Sci. Rep.">
        <title>Draft genome sequencing and secretome analysis of fungal phytopathogen Ascochyta rabiei provides insight into the necrotrophic effector repertoire.</title>
        <authorList>
            <person name="Verma S."/>
            <person name="Gazara R.K."/>
            <person name="Nizam S."/>
            <person name="Parween S."/>
            <person name="Chattopadhyay D."/>
            <person name="Verma P.K."/>
        </authorList>
    </citation>
    <scope>NUCLEOTIDE SEQUENCE [LARGE SCALE GENOMIC DNA]</scope>
    <source>
        <strain evidence="2 3">ArDII</strain>
    </source>
</reference>